<protein>
    <submittedName>
        <fullName evidence="1">Vacuolar membrane-associated protein iml1</fullName>
    </submittedName>
</protein>
<gene>
    <name evidence="1" type="primary">IML1_3</name>
    <name evidence="1" type="ORF">EV182_008908</name>
</gene>
<proteinExistence type="predicted"/>
<evidence type="ECO:0000313" key="1">
    <source>
        <dbReference type="EMBL" id="KAJ1676088.1"/>
    </source>
</evidence>
<evidence type="ECO:0000313" key="2">
    <source>
        <dbReference type="Proteomes" id="UP001145114"/>
    </source>
</evidence>
<comment type="caution">
    <text evidence="1">The sequence shown here is derived from an EMBL/GenBank/DDBJ whole genome shotgun (WGS) entry which is preliminary data.</text>
</comment>
<organism evidence="1 2">
    <name type="scientific">Spiromyces aspiralis</name>
    <dbReference type="NCBI Taxonomy" id="68401"/>
    <lineage>
        <taxon>Eukaryota</taxon>
        <taxon>Fungi</taxon>
        <taxon>Fungi incertae sedis</taxon>
        <taxon>Zoopagomycota</taxon>
        <taxon>Kickxellomycotina</taxon>
        <taxon>Kickxellomycetes</taxon>
        <taxon>Kickxellales</taxon>
        <taxon>Kickxellaceae</taxon>
        <taxon>Spiromyces</taxon>
    </lineage>
</organism>
<dbReference type="Proteomes" id="UP001145114">
    <property type="component" value="Unassembled WGS sequence"/>
</dbReference>
<feature type="non-terminal residue" evidence="1">
    <location>
        <position position="1"/>
    </location>
</feature>
<feature type="non-terminal residue" evidence="1">
    <location>
        <position position="138"/>
    </location>
</feature>
<sequence>GGPSTGLRLEAVRSFVLDLDPSSSCTRNENALLHLDAVHNPWTCFHLSLNWLNCTSRLINDLVQRWSVTAERCGMRLVEAPLVTDIAETHPFYSPITIKLALLPPDPAILVEHIKPRSPKPVPLAGPSKQPDSGPRQL</sequence>
<reference evidence="1" key="1">
    <citation type="submission" date="2022-06" db="EMBL/GenBank/DDBJ databases">
        <title>Phylogenomic reconstructions and comparative analyses of Kickxellomycotina fungi.</title>
        <authorList>
            <person name="Reynolds N.K."/>
            <person name="Stajich J.E."/>
            <person name="Barry K."/>
            <person name="Grigoriev I.V."/>
            <person name="Crous P."/>
            <person name="Smith M.E."/>
        </authorList>
    </citation>
    <scope>NUCLEOTIDE SEQUENCE</scope>
    <source>
        <strain evidence="1">RSA 2271</strain>
    </source>
</reference>
<name>A0ACC1HLP0_9FUNG</name>
<dbReference type="EMBL" id="JAMZIH010005032">
    <property type="protein sequence ID" value="KAJ1676088.1"/>
    <property type="molecule type" value="Genomic_DNA"/>
</dbReference>
<accession>A0ACC1HLP0</accession>
<keyword evidence="2" id="KW-1185">Reference proteome</keyword>